<gene>
    <name evidence="2" type="ORF">GCM10011320_60510</name>
</gene>
<reference evidence="2" key="1">
    <citation type="journal article" date="2014" name="Int. J. Syst. Evol. Microbiol.">
        <title>Complete genome sequence of Corynebacterium casei LMG S-19264T (=DSM 44701T), isolated from a smear-ripened cheese.</title>
        <authorList>
            <consortium name="US DOE Joint Genome Institute (JGI-PGF)"/>
            <person name="Walter F."/>
            <person name="Albersmeier A."/>
            <person name="Kalinowski J."/>
            <person name="Ruckert C."/>
        </authorList>
    </citation>
    <scope>NUCLEOTIDE SEQUENCE</scope>
    <source>
        <strain evidence="2">CGMCC 1.3617</strain>
    </source>
</reference>
<feature type="compositionally biased region" description="Basic and acidic residues" evidence="1">
    <location>
        <begin position="47"/>
        <end position="66"/>
    </location>
</feature>
<dbReference type="EMBL" id="BMKW01000038">
    <property type="protein sequence ID" value="GGJ44968.1"/>
    <property type="molecule type" value="Genomic_DNA"/>
</dbReference>
<dbReference type="Proteomes" id="UP000661507">
    <property type="component" value="Unassembled WGS sequence"/>
</dbReference>
<protein>
    <submittedName>
        <fullName evidence="2">Uncharacterized protein</fullName>
    </submittedName>
</protein>
<accession>A0A917L648</accession>
<evidence type="ECO:0000256" key="1">
    <source>
        <dbReference type="SAM" id="MobiDB-lite"/>
    </source>
</evidence>
<comment type="caution">
    <text evidence="2">The sequence shown here is derived from an EMBL/GenBank/DDBJ whole genome shotgun (WGS) entry which is preliminary data.</text>
</comment>
<dbReference type="AlphaFoldDB" id="A0A917L648"/>
<sequence length="66" mass="7508">MKQGVGARRQLKMPGMSKLEVKKQRPAETNAIEYLGKYVHAAEITLPDDRTQHPDDRSLSSERLTE</sequence>
<reference evidence="2" key="2">
    <citation type="submission" date="2020-09" db="EMBL/GenBank/DDBJ databases">
        <authorList>
            <person name="Sun Q."/>
            <person name="Zhou Y."/>
        </authorList>
    </citation>
    <scope>NUCLEOTIDE SEQUENCE</scope>
    <source>
        <strain evidence="2">CGMCC 1.3617</strain>
    </source>
</reference>
<evidence type="ECO:0000313" key="3">
    <source>
        <dbReference type="Proteomes" id="UP000661507"/>
    </source>
</evidence>
<feature type="region of interest" description="Disordered" evidence="1">
    <location>
        <begin position="44"/>
        <end position="66"/>
    </location>
</feature>
<evidence type="ECO:0000313" key="2">
    <source>
        <dbReference type="EMBL" id="GGJ44968.1"/>
    </source>
</evidence>
<organism evidence="2 3">
    <name type="scientific">Neoroseomonas lacus</name>
    <dbReference type="NCBI Taxonomy" id="287609"/>
    <lineage>
        <taxon>Bacteria</taxon>
        <taxon>Pseudomonadati</taxon>
        <taxon>Pseudomonadota</taxon>
        <taxon>Alphaproteobacteria</taxon>
        <taxon>Acetobacterales</taxon>
        <taxon>Acetobacteraceae</taxon>
        <taxon>Neoroseomonas</taxon>
    </lineage>
</organism>
<proteinExistence type="predicted"/>
<name>A0A917L648_9PROT</name>
<feature type="region of interest" description="Disordered" evidence="1">
    <location>
        <begin position="1"/>
        <end position="24"/>
    </location>
</feature>
<keyword evidence="3" id="KW-1185">Reference proteome</keyword>